<dbReference type="Gene3D" id="1.25.40.10">
    <property type="entry name" value="Tetratricopeptide repeat domain"/>
    <property type="match status" value="1"/>
</dbReference>
<name>A0ABW7F1Y3_9BURK</name>
<evidence type="ECO:0000313" key="1">
    <source>
        <dbReference type="EMBL" id="MFG6429720.1"/>
    </source>
</evidence>
<evidence type="ECO:0008006" key="3">
    <source>
        <dbReference type="Google" id="ProtNLM"/>
    </source>
</evidence>
<dbReference type="Proteomes" id="UP001606210">
    <property type="component" value="Unassembled WGS sequence"/>
</dbReference>
<comment type="caution">
    <text evidence="1">The sequence shown here is derived from an EMBL/GenBank/DDBJ whole genome shotgun (WGS) entry which is preliminary data.</text>
</comment>
<proteinExistence type="predicted"/>
<dbReference type="EMBL" id="JBIGHV010000002">
    <property type="protein sequence ID" value="MFG6429720.1"/>
    <property type="molecule type" value="Genomic_DNA"/>
</dbReference>
<organism evidence="1 2">
    <name type="scientific">Pelomonas parva</name>
    <dbReference type="NCBI Taxonomy" id="3299032"/>
    <lineage>
        <taxon>Bacteria</taxon>
        <taxon>Pseudomonadati</taxon>
        <taxon>Pseudomonadota</taxon>
        <taxon>Betaproteobacteria</taxon>
        <taxon>Burkholderiales</taxon>
        <taxon>Sphaerotilaceae</taxon>
        <taxon>Roseateles</taxon>
    </lineage>
</organism>
<sequence length="140" mass="16178">MHQAQSTWQAHCTLYGRADDLFRKRQFKLALRTFKQALLLAPRDVDTQWAIANCYSEMCRPLQAERYFRRARALAEWPQRGVLLYNIANAKFDQRKFGAAARLYRLVPRSSAAYSKARRNTLVVCRLLAQKGRANQSIAG</sequence>
<evidence type="ECO:0000313" key="2">
    <source>
        <dbReference type="Proteomes" id="UP001606210"/>
    </source>
</evidence>
<reference evidence="1 2" key="1">
    <citation type="submission" date="2024-08" db="EMBL/GenBank/DDBJ databases">
        <authorList>
            <person name="Lu H."/>
        </authorList>
    </citation>
    <scope>NUCLEOTIDE SEQUENCE [LARGE SCALE GENOMIC DNA]</scope>
    <source>
        <strain evidence="1 2">LYH14W</strain>
    </source>
</reference>
<gene>
    <name evidence="1" type="ORF">ACG00Y_07345</name>
</gene>
<dbReference type="SUPFAM" id="SSF48452">
    <property type="entry name" value="TPR-like"/>
    <property type="match status" value="1"/>
</dbReference>
<dbReference type="InterPro" id="IPR011990">
    <property type="entry name" value="TPR-like_helical_dom_sf"/>
</dbReference>
<keyword evidence="2" id="KW-1185">Reference proteome</keyword>
<protein>
    <recommendedName>
        <fullName evidence="3">Tetratricopeptide repeat protein</fullName>
    </recommendedName>
</protein>
<dbReference type="RefSeq" id="WP_394477384.1">
    <property type="nucleotide sequence ID" value="NZ_JBIGHV010000002.1"/>
</dbReference>
<accession>A0ABW7F1Y3</accession>